<dbReference type="OrthoDB" id="603047at2759"/>
<name>A0A835IRA0_9MAGN</name>
<accession>A0A835IRA0</accession>
<evidence type="ECO:0000313" key="2">
    <source>
        <dbReference type="Proteomes" id="UP000631114"/>
    </source>
</evidence>
<dbReference type="Proteomes" id="UP000631114">
    <property type="component" value="Unassembled WGS sequence"/>
</dbReference>
<sequence>KKFEFKGIGEKCSGSNHIVACWIKRYPVVKQERLKGHGKQNAIAETKNALRTFGRFQNKKDKPLVLETNLFIADGVYVDIAYDEWPKKGTNERNVVAKRIVLCSCSFRGTQNKNMKNAAGVSIQRMSSIESEPRTLSYDQIQYAKGRLMNLFFKYLFLCMYQLK</sequence>
<feature type="non-terminal residue" evidence="1">
    <location>
        <position position="164"/>
    </location>
</feature>
<reference evidence="1 2" key="1">
    <citation type="submission" date="2020-10" db="EMBL/GenBank/DDBJ databases">
        <title>The Coptis chinensis genome and diversification of protoberbering-type alkaloids.</title>
        <authorList>
            <person name="Wang B."/>
            <person name="Shu S."/>
            <person name="Song C."/>
            <person name="Liu Y."/>
        </authorList>
    </citation>
    <scope>NUCLEOTIDE SEQUENCE [LARGE SCALE GENOMIC DNA]</scope>
    <source>
        <strain evidence="1">HL-2020</strain>
        <tissue evidence="1">Leaf</tissue>
    </source>
</reference>
<dbReference type="EMBL" id="JADFTS010000002">
    <property type="protein sequence ID" value="KAF9621513.1"/>
    <property type="molecule type" value="Genomic_DNA"/>
</dbReference>
<dbReference type="AlphaFoldDB" id="A0A835IRA0"/>
<protein>
    <submittedName>
        <fullName evidence="1">Uncharacterized protein</fullName>
    </submittedName>
</protein>
<comment type="caution">
    <text evidence="1">The sequence shown here is derived from an EMBL/GenBank/DDBJ whole genome shotgun (WGS) entry which is preliminary data.</text>
</comment>
<organism evidence="1 2">
    <name type="scientific">Coptis chinensis</name>
    <dbReference type="NCBI Taxonomy" id="261450"/>
    <lineage>
        <taxon>Eukaryota</taxon>
        <taxon>Viridiplantae</taxon>
        <taxon>Streptophyta</taxon>
        <taxon>Embryophyta</taxon>
        <taxon>Tracheophyta</taxon>
        <taxon>Spermatophyta</taxon>
        <taxon>Magnoliopsida</taxon>
        <taxon>Ranunculales</taxon>
        <taxon>Ranunculaceae</taxon>
        <taxon>Coptidoideae</taxon>
        <taxon>Coptis</taxon>
    </lineage>
</organism>
<proteinExistence type="predicted"/>
<keyword evidence="2" id="KW-1185">Reference proteome</keyword>
<gene>
    <name evidence="1" type="ORF">IFM89_022531</name>
</gene>
<evidence type="ECO:0000313" key="1">
    <source>
        <dbReference type="EMBL" id="KAF9621513.1"/>
    </source>
</evidence>